<proteinExistence type="predicted"/>
<accession>A0ABP0XME1</accession>
<gene>
    <name evidence="1" type="ORF">CITCOLO1_LOCUS892</name>
</gene>
<name>A0ABP0XME1_9ROSI</name>
<protein>
    <submittedName>
        <fullName evidence="1">Uncharacterized protein</fullName>
    </submittedName>
</protein>
<reference evidence="1 2" key="1">
    <citation type="submission" date="2024-03" db="EMBL/GenBank/DDBJ databases">
        <authorList>
            <person name="Gkanogiannis A."/>
            <person name="Becerra Lopez-Lavalle L."/>
        </authorList>
    </citation>
    <scope>NUCLEOTIDE SEQUENCE [LARGE SCALE GENOMIC DNA]</scope>
</reference>
<sequence>MEETGKTSYKFCARKGANIALELSTRSAFERSRWVLLHTLRVELNARSSMLGRVNGGHAVVDGSVPRTIDHLQRSRSALLIRLGIQTESRPLPS</sequence>
<evidence type="ECO:0000313" key="2">
    <source>
        <dbReference type="Proteomes" id="UP001642487"/>
    </source>
</evidence>
<evidence type="ECO:0000313" key="1">
    <source>
        <dbReference type="EMBL" id="CAK9309331.1"/>
    </source>
</evidence>
<keyword evidence="2" id="KW-1185">Reference proteome</keyword>
<dbReference type="EMBL" id="OZ021735">
    <property type="protein sequence ID" value="CAK9309331.1"/>
    <property type="molecule type" value="Genomic_DNA"/>
</dbReference>
<organism evidence="1 2">
    <name type="scientific">Citrullus colocynthis</name>
    <name type="common">colocynth</name>
    <dbReference type="NCBI Taxonomy" id="252529"/>
    <lineage>
        <taxon>Eukaryota</taxon>
        <taxon>Viridiplantae</taxon>
        <taxon>Streptophyta</taxon>
        <taxon>Embryophyta</taxon>
        <taxon>Tracheophyta</taxon>
        <taxon>Spermatophyta</taxon>
        <taxon>Magnoliopsida</taxon>
        <taxon>eudicotyledons</taxon>
        <taxon>Gunneridae</taxon>
        <taxon>Pentapetalae</taxon>
        <taxon>rosids</taxon>
        <taxon>fabids</taxon>
        <taxon>Cucurbitales</taxon>
        <taxon>Cucurbitaceae</taxon>
        <taxon>Benincaseae</taxon>
        <taxon>Citrullus</taxon>
    </lineage>
</organism>
<dbReference type="Proteomes" id="UP001642487">
    <property type="component" value="Chromosome 1"/>
</dbReference>